<dbReference type="Proteomes" id="UP001595824">
    <property type="component" value="Unassembled WGS sequence"/>
</dbReference>
<proteinExistence type="predicted"/>
<sequence>MTPTFDGPLEVRITDTVMQQLQNLPPQATDELAAAVAQMIADPSRTTANSRALYPVPVDHSPGREDVYVPATRSVSYLRNAVADISPATVAHFDDELRDATAYDPDRGVDGQVRGLRGFVLRWIDYIAIQGNHATARHIEQAADVDEMAERFSAAMAAAHRRYFPDAGDQDGHELSVQVREKPSGGHTAVCPITQLRAEADTPDKAAARLHALLMEWITG</sequence>
<keyword evidence="2" id="KW-1185">Reference proteome</keyword>
<dbReference type="EMBL" id="JBHSDP010000011">
    <property type="protein sequence ID" value="MFC4328333.1"/>
    <property type="molecule type" value="Genomic_DNA"/>
</dbReference>
<reference evidence="2" key="1">
    <citation type="journal article" date="2019" name="Int. J. Syst. Evol. Microbiol.">
        <title>The Global Catalogue of Microorganisms (GCM) 10K type strain sequencing project: providing services to taxonomists for standard genome sequencing and annotation.</title>
        <authorList>
            <consortium name="The Broad Institute Genomics Platform"/>
            <consortium name="The Broad Institute Genome Sequencing Center for Infectious Disease"/>
            <person name="Wu L."/>
            <person name="Ma J."/>
        </authorList>
    </citation>
    <scope>NUCLEOTIDE SEQUENCE [LARGE SCALE GENOMIC DNA]</scope>
    <source>
        <strain evidence="2">PCU 347</strain>
    </source>
</reference>
<organism evidence="1 2">
    <name type="scientific">Streptomyces andamanensis</name>
    <dbReference type="NCBI Taxonomy" id="1565035"/>
    <lineage>
        <taxon>Bacteria</taxon>
        <taxon>Bacillati</taxon>
        <taxon>Actinomycetota</taxon>
        <taxon>Actinomycetes</taxon>
        <taxon>Kitasatosporales</taxon>
        <taxon>Streptomycetaceae</taxon>
        <taxon>Streptomyces</taxon>
    </lineage>
</organism>
<dbReference type="RefSeq" id="WP_381738513.1">
    <property type="nucleotide sequence ID" value="NZ_JBHSDP010000011.1"/>
</dbReference>
<evidence type="ECO:0000313" key="2">
    <source>
        <dbReference type="Proteomes" id="UP001595824"/>
    </source>
</evidence>
<protein>
    <submittedName>
        <fullName evidence="1">Uncharacterized protein</fullName>
    </submittedName>
</protein>
<accession>A0ABV8TCL4</accession>
<gene>
    <name evidence="1" type="ORF">ACFPC0_10895</name>
</gene>
<name>A0ABV8TCL4_9ACTN</name>
<comment type="caution">
    <text evidence="1">The sequence shown here is derived from an EMBL/GenBank/DDBJ whole genome shotgun (WGS) entry which is preliminary data.</text>
</comment>
<evidence type="ECO:0000313" key="1">
    <source>
        <dbReference type="EMBL" id="MFC4328333.1"/>
    </source>
</evidence>